<keyword evidence="3" id="KW-1185">Reference proteome</keyword>
<feature type="region of interest" description="Disordered" evidence="1">
    <location>
        <begin position="1"/>
        <end position="96"/>
    </location>
</feature>
<comment type="caution">
    <text evidence="2">The sequence shown here is derived from an EMBL/GenBank/DDBJ whole genome shotgun (WGS) entry which is preliminary data.</text>
</comment>
<feature type="compositionally biased region" description="Polar residues" evidence="1">
    <location>
        <begin position="286"/>
        <end position="295"/>
    </location>
</feature>
<dbReference type="Proteomes" id="UP001521116">
    <property type="component" value="Unassembled WGS sequence"/>
</dbReference>
<name>A0ABR3SIM5_9PEZI</name>
<protein>
    <submittedName>
        <fullName evidence="2">Uncharacterized protein</fullName>
    </submittedName>
</protein>
<sequence length="561" mass="62111">MSSRYRSTDKDFKPPQSFPYRDAVPGTPPRKGDAPLHGDFSYHPGGPLDTSEERASATRHQRSVSVGSSYGRPRQTRLRKAASDSATRGRPDLSLALNGRPKTIITMPPIASPPLPGTAVTSDDARYWRDVHSSADTSENSNINGSSSNYANANIDGDVTESLRKISLGGDSRYGEDVADRNLTEHFPKPPTGPVISHAENTSGRYAVADTAPLAIPPRTSSRRDRQSFSLSDGDAFPELLPVRSANTQSRLFLEDSSDEEASEEHGQRHNPASLRRKKGHRGLRNFSNPRNDYSVQEPAKTPGYFGGMMNGMDGYDMDRASQSYLIDDTPKQSLDGVVDLRDTEDIAYHSRYAPAVTHETIHPEVHHIREEQIFREVHTHDVFHRVLPIIDVEVLPARHFVPTEDGELREMPEVEIPGRSNDDQARNWLVAEVVSRITRDDDAPVGPRQFTAREFHGVEGDERRYVTGEGFEGMETTWVHPPTVETGARESGQTEPLYMRSPGPDGHVHRGLEAVQEEEEEISPQKSLKDLAGGVHDCPFEECAKFENKGTGDAQGKLVA</sequence>
<dbReference type="EMBL" id="JAJVDC020000153">
    <property type="protein sequence ID" value="KAL1621314.1"/>
    <property type="molecule type" value="Genomic_DNA"/>
</dbReference>
<feature type="compositionally biased region" description="Basic and acidic residues" evidence="1">
    <location>
        <begin position="1"/>
        <end position="13"/>
    </location>
</feature>
<gene>
    <name evidence="2" type="ORF">SLS56_009254</name>
</gene>
<feature type="region of interest" description="Disordered" evidence="1">
    <location>
        <begin position="210"/>
        <end position="243"/>
    </location>
</feature>
<feature type="region of interest" description="Disordered" evidence="1">
    <location>
        <begin position="255"/>
        <end position="299"/>
    </location>
</feature>
<feature type="compositionally biased region" description="Low complexity" evidence="1">
    <location>
        <begin position="138"/>
        <end position="152"/>
    </location>
</feature>
<proteinExistence type="predicted"/>
<feature type="region of interest" description="Disordered" evidence="1">
    <location>
        <begin position="133"/>
        <end position="152"/>
    </location>
</feature>
<dbReference type="PANTHER" id="PTHR38703:SF1">
    <property type="entry name" value="ALLERGEN"/>
    <property type="match status" value="1"/>
</dbReference>
<organism evidence="2 3">
    <name type="scientific">Neofusicoccum ribis</name>
    <dbReference type="NCBI Taxonomy" id="45134"/>
    <lineage>
        <taxon>Eukaryota</taxon>
        <taxon>Fungi</taxon>
        <taxon>Dikarya</taxon>
        <taxon>Ascomycota</taxon>
        <taxon>Pezizomycotina</taxon>
        <taxon>Dothideomycetes</taxon>
        <taxon>Dothideomycetes incertae sedis</taxon>
        <taxon>Botryosphaeriales</taxon>
        <taxon>Botryosphaeriaceae</taxon>
        <taxon>Neofusicoccum</taxon>
    </lineage>
</organism>
<accession>A0ABR3SIM5</accession>
<evidence type="ECO:0000256" key="1">
    <source>
        <dbReference type="SAM" id="MobiDB-lite"/>
    </source>
</evidence>
<evidence type="ECO:0000313" key="3">
    <source>
        <dbReference type="Proteomes" id="UP001521116"/>
    </source>
</evidence>
<reference evidence="2 3" key="1">
    <citation type="submission" date="2024-02" db="EMBL/GenBank/DDBJ databases">
        <title>De novo assembly and annotation of 12 fungi associated with fruit tree decline syndrome in Ontario, Canada.</title>
        <authorList>
            <person name="Sulman M."/>
            <person name="Ellouze W."/>
            <person name="Ilyukhin E."/>
        </authorList>
    </citation>
    <scope>NUCLEOTIDE SEQUENCE [LARGE SCALE GENOMIC DNA]</scope>
    <source>
        <strain evidence="2 3">M1-105</strain>
    </source>
</reference>
<evidence type="ECO:0000313" key="2">
    <source>
        <dbReference type="EMBL" id="KAL1621314.1"/>
    </source>
</evidence>
<feature type="compositionally biased region" description="Basic residues" evidence="1">
    <location>
        <begin position="275"/>
        <end position="284"/>
    </location>
</feature>
<dbReference type="PANTHER" id="PTHR38703">
    <property type="entry name" value="CHROMOSOME 8, WHOLE GENOME SHOTGUN SEQUENCE"/>
    <property type="match status" value="1"/>
</dbReference>